<keyword evidence="5" id="KW-0175">Coiled coil</keyword>
<dbReference type="InterPro" id="IPR013881">
    <property type="entry name" value="Pre-mRNA_splic_Prp3_dom"/>
</dbReference>
<dbReference type="Proteomes" id="UP001165289">
    <property type="component" value="Unassembled WGS sequence"/>
</dbReference>
<evidence type="ECO:0000256" key="5">
    <source>
        <dbReference type="SAM" id="Coils"/>
    </source>
</evidence>
<organism evidence="9 10">
    <name type="scientific">Oopsacas minuta</name>
    <dbReference type="NCBI Taxonomy" id="111878"/>
    <lineage>
        <taxon>Eukaryota</taxon>
        <taxon>Metazoa</taxon>
        <taxon>Porifera</taxon>
        <taxon>Hexactinellida</taxon>
        <taxon>Hexasterophora</taxon>
        <taxon>Lyssacinosida</taxon>
        <taxon>Leucopsacidae</taxon>
        <taxon>Oopsacas</taxon>
    </lineage>
</organism>
<keyword evidence="4" id="KW-0539">Nucleus</keyword>
<dbReference type="Pfam" id="PF06544">
    <property type="entry name" value="Prp3_C"/>
    <property type="match status" value="1"/>
</dbReference>
<dbReference type="InterPro" id="IPR010541">
    <property type="entry name" value="Prp3_C"/>
</dbReference>
<proteinExistence type="predicted"/>
<keyword evidence="3" id="KW-0508">mRNA splicing</keyword>
<evidence type="ECO:0000256" key="3">
    <source>
        <dbReference type="ARBA" id="ARBA00023187"/>
    </source>
</evidence>
<keyword evidence="9" id="KW-0687">Ribonucleoprotein</keyword>
<comment type="caution">
    <text evidence="9">The sequence shown here is derived from an EMBL/GenBank/DDBJ whole genome shotgun (WGS) entry which is preliminary data.</text>
</comment>
<evidence type="ECO:0000313" key="10">
    <source>
        <dbReference type="Proteomes" id="UP001165289"/>
    </source>
</evidence>
<dbReference type="GO" id="GO:0000398">
    <property type="term" value="P:mRNA splicing, via spliceosome"/>
    <property type="evidence" value="ECO:0007669"/>
    <property type="project" value="InterPro"/>
</dbReference>
<feature type="domain" description="Pre-mRNA-splicing factor 3" evidence="8">
    <location>
        <begin position="161"/>
        <end position="372"/>
    </location>
</feature>
<evidence type="ECO:0000259" key="7">
    <source>
        <dbReference type="Pfam" id="PF06544"/>
    </source>
</evidence>
<dbReference type="PANTHER" id="PTHR14212:SF0">
    <property type="entry name" value="U4_U6 SMALL NUCLEAR RIBONUCLEOPROTEIN PRP3"/>
    <property type="match status" value="1"/>
</dbReference>
<sequence>MSDSPQLDEHPHPDQKTIDSMLRSAKEQLIVRQKELSFSLPVPPVITPAPPPIPPPVISHQKMQQMMDLQARIQKSLAGSTLLSGLINGGGNLPIVRPPVGGVIMNEQGRTVTVEGKAIELTPNQPTLKANIVNKQRTQFKQPTPGDKPSQPESIPESTRFQDARLRIRNTQRMPRKFHFNEKGKYIRIANRQRAKVKLEELRLKVAESSKKTGIYFSSKLALVVSSKDKGDPTSVPDIEWWDAELVDSYDVLVHPTSLETKFPYVSSLIEHPIQVDAPNKPKNVPLVPVMLTTRERKKLKRQIKKEKEQERMEKIQFGLLPKPEPKVRISNLMRVLGNEAVADPTKMEAHVRAQMAQRQRAHEATNEARKLRPDQRIAKKARKYEEDLTNGAQIAVFRILSLTNPAHKFKVEASAEKFQFSGCLLLFRDFSLVVVEGGPKGIRKYKHLLLNRIKWSGNRVEPGSDDESTPAVVNAAASTHCSVIWEGKNAFASFNGWTVKVCPSETVAREFLRLRSCEHYWDLAVNQMIINQEEVI</sequence>
<evidence type="ECO:0000256" key="2">
    <source>
        <dbReference type="ARBA" id="ARBA00022664"/>
    </source>
</evidence>
<feature type="region of interest" description="Disordered" evidence="6">
    <location>
        <begin position="137"/>
        <end position="161"/>
    </location>
</feature>
<dbReference type="PANTHER" id="PTHR14212">
    <property type="entry name" value="U4/U6-ASSOCIATED RNA SPLICING FACTOR-RELATED"/>
    <property type="match status" value="1"/>
</dbReference>
<dbReference type="EMBL" id="JAKMXF010000166">
    <property type="protein sequence ID" value="KAI6655951.1"/>
    <property type="molecule type" value="Genomic_DNA"/>
</dbReference>
<evidence type="ECO:0000256" key="6">
    <source>
        <dbReference type="SAM" id="MobiDB-lite"/>
    </source>
</evidence>
<evidence type="ECO:0000256" key="4">
    <source>
        <dbReference type="ARBA" id="ARBA00023242"/>
    </source>
</evidence>
<dbReference type="CDD" id="cd24162">
    <property type="entry name" value="Prp3_C"/>
    <property type="match status" value="1"/>
</dbReference>
<comment type="subcellular location">
    <subcellularLocation>
        <location evidence="1">Nucleus</location>
    </subcellularLocation>
</comment>
<feature type="domain" description="Small nuclear ribonucleoprotein Prp3 C-terminal" evidence="7">
    <location>
        <begin position="396"/>
        <end position="525"/>
    </location>
</feature>
<feature type="coiled-coil region" evidence="5">
    <location>
        <begin position="290"/>
        <end position="317"/>
    </location>
</feature>
<dbReference type="AlphaFoldDB" id="A0AAV7K4V8"/>
<evidence type="ECO:0000313" key="9">
    <source>
        <dbReference type="EMBL" id="KAI6655951.1"/>
    </source>
</evidence>
<accession>A0AAV7K4V8</accession>
<dbReference type="InterPro" id="IPR027104">
    <property type="entry name" value="Prp3"/>
</dbReference>
<name>A0AAV7K4V8_9METZ</name>
<dbReference type="GO" id="GO:0046540">
    <property type="term" value="C:U4/U6 x U5 tri-snRNP complex"/>
    <property type="evidence" value="ECO:0007669"/>
    <property type="project" value="InterPro"/>
</dbReference>
<keyword evidence="2" id="KW-0507">mRNA processing</keyword>
<gene>
    <name evidence="9" type="ORF">LOD99_1685</name>
</gene>
<reference evidence="9 10" key="1">
    <citation type="journal article" date="2023" name="BMC Biol.">
        <title>The compact genome of the sponge Oopsacas minuta (Hexactinellida) is lacking key metazoan core genes.</title>
        <authorList>
            <person name="Santini S."/>
            <person name="Schenkelaars Q."/>
            <person name="Jourda C."/>
            <person name="Duchesne M."/>
            <person name="Belahbib H."/>
            <person name="Rocher C."/>
            <person name="Selva M."/>
            <person name="Riesgo A."/>
            <person name="Vervoort M."/>
            <person name="Leys S.P."/>
            <person name="Kodjabachian L."/>
            <person name="Le Bivic A."/>
            <person name="Borchiellini C."/>
            <person name="Claverie J.M."/>
            <person name="Renard E."/>
        </authorList>
    </citation>
    <scope>NUCLEOTIDE SEQUENCE [LARGE SCALE GENOMIC DNA]</scope>
    <source>
        <strain evidence="9">SPO-2</strain>
    </source>
</reference>
<evidence type="ECO:0000259" key="8">
    <source>
        <dbReference type="Pfam" id="PF08572"/>
    </source>
</evidence>
<evidence type="ECO:0000256" key="1">
    <source>
        <dbReference type="ARBA" id="ARBA00004123"/>
    </source>
</evidence>
<protein>
    <submittedName>
        <fullName evidence="9">U4/U6 small nuclear ribonucleoprotein Prp3 isoform X2</fullName>
    </submittedName>
</protein>
<keyword evidence="10" id="KW-1185">Reference proteome</keyword>
<dbReference type="Pfam" id="PF08572">
    <property type="entry name" value="PRP3"/>
    <property type="match status" value="1"/>
</dbReference>